<feature type="transmembrane region" description="Helical" evidence="1">
    <location>
        <begin position="215"/>
        <end position="235"/>
    </location>
</feature>
<feature type="transmembrane region" description="Helical" evidence="1">
    <location>
        <begin position="177"/>
        <end position="195"/>
    </location>
</feature>
<feature type="transmembrane region" description="Helical" evidence="1">
    <location>
        <begin position="247"/>
        <end position="271"/>
    </location>
</feature>
<keyword evidence="3" id="KW-0012">Acyltransferase</keyword>
<organism evidence="3 4">
    <name type="scientific">Bifidobacterium hapali</name>
    <dbReference type="NCBI Taxonomy" id="1630172"/>
    <lineage>
        <taxon>Bacteria</taxon>
        <taxon>Bacillati</taxon>
        <taxon>Actinomycetota</taxon>
        <taxon>Actinomycetes</taxon>
        <taxon>Bifidobacteriales</taxon>
        <taxon>Bifidobacteriaceae</taxon>
        <taxon>Bifidobacterium</taxon>
    </lineage>
</organism>
<dbReference type="Pfam" id="PF01757">
    <property type="entry name" value="Acyl_transf_3"/>
    <property type="match status" value="1"/>
</dbReference>
<sequence length="359" mass="40848">MTVDRGIDSGKRRITWVDYGKGLAIVLVFWGHTICPEPALIFFYAFHIPLFYALSGFVFSIRRYPSFGSFVWRKFRTLIVPGAFFGCIIKICQYVRALIHGETPISPIQTLIGVFVELRGGAYEFLPWFFLSLFIIEIAAYWFVRAGISQAFMLAMASIAALAGYCYGTYIDHTVPWCLDTALTGSFFFVVGFIAKRHWQVIEGKAISRQIFPRVILCIVLFICSGVMSWCNVTFSGTWLDVYSNTFGWIVFYIPAALFGIGAVVTGLVTLSRSLGWTVLRELLDYLGKNSLVFYAMNHVFIHAWTDLFDYLNITDSTSQTVVWYMQLWQGLLIVALSILCCWPIAMIMNRYLPFILGK</sequence>
<feature type="transmembrane region" description="Helical" evidence="1">
    <location>
        <begin position="292"/>
        <end position="308"/>
    </location>
</feature>
<accession>A0A261G435</accession>
<dbReference type="GO" id="GO:0016747">
    <property type="term" value="F:acyltransferase activity, transferring groups other than amino-acyl groups"/>
    <property type="evidence" value="ECO:0007669"/>
    <property type="project" value="InterPro"/>
</dbReference>
<evidence type="ECO:0000313" key="4">
    <source>
        <dbReference type="Proteomes" id="UP000216074"/>
    </source>
</evidence>
<feature type="transmembrane region" description="Helical" evidence="1">
    <location>
        <begin position="151"/>
        <end position="171"/>
    </location>
</feature>
<dbReference type="RefSeq" id="WP_158216408.1">
    <property type="nucleotide sequence ID" value="NZ_MWWY01000007.1"/>
</dbReference>
<feature type="domain" description="Acyltransferase 3" evidence="2">
    <location>
        <begin position="15"/>
        <end position="346"/>
    </location>
</feature>
<feature type="transmembrane region" description="Helical" evidence="1">
    <location>
        <begin position="125"/>
        <end position="144"/>
    </location>
</feature>
<gene>
    <name evidence="3" type="ORF">BHAP_0444</name>
</gene>
<evidence type="ECO:0000256" key="1">
    <source>
        <dbReference type="SAM" id="Phobius"/>
    </source>
</evidence>
<keyword evidence="1" id="KW-0472">Membrane</keyword>
<keyword evidence="3" id="KW-0808">Transferase</keyword>
<feature type="transmembrane region" description="Helical" evidence="1">
    <location>
        <begin position="328"/>
        <end position="349"/>
    </location>
</feature>
<dbReference type="EMBL" id="MWWY01000007">
    <property type="protein sequence ID" value="OZG66174.1"/>
    <property type="molecule type" value="Genomic_DNA"/>
</dbReference>
<reference evidence="3 4" key="1">
    <citation type="journal article" date="2017" name="BMC Genomics">
        <title>Comparative genomic and phylogenomic analyses of the Bifidobacteriaceae family.</title>
        <authorList>
            <person name="Lugli G.A."/>
            <person name="Milani C."/>
            <person name="Turroni F."/>
            <person name="Duranti S."/>
            <person name="Mancabelli L."/>
            <person name="Mangifesta M."/>
            <person name="Ferrario C."/>
            <person name="Modesto M."/>
            <person name="Mattarelli P."/>
            <person name="Jiri K."/>
            <person name="van Sinderen D."/>
            <person name="Ventura M."/>
        </authorList>
    </citation>
    <scope>NUCLEOTIDE SEQUENCE [LARGE SCALE GENOMIC DNA]</scope>
    <source>
        <strain evidence="3 4">DSM 100202</strain>
    </source>
</reference>
<feature type="transmembrane region" description="Helical" evidence="1">
    <location>
        <begin position="79"/>
        <end position="99"/>
    </location>
</feature>
<dbReference type="AlphaFoldDB" id="A0A261G435"/>
<dbReference type="Proteomes" id="UP000216074">
    <property type="component" value="Unassembled WGS sequence"/>
</dbReference>
<protein>
    <submittedName>
        <fullName evidence="3">Acyltransferase</fullName>
    </submittedName>
</protein>
<name>A0A261G435_9BIFI</name>
<proteinExistence type="predicted"/>
<evidence type="ECO:0000259" key="2">
    <source>
        <dbReference type="Pfam" id="PF01757"/>
    </source>
</evidence>
<feature type="transmembrane region" description="Helical" evidence="1">
    <location>
        <begin position="16"/>
        <end position="33"/>
    </location>
</feature>
<keyword evidence="4" id="KW-1185">Reference proteome</keyword>
<dbReference type="PANTHER" id="PTHR37312:SF1">
    <property type="entry name" value="MEMBRANE-BOUND ACYLTRANSFERASE YKRP-RELATED"/>
    <property type="match status" value="1"/>
</dbReference>
<dbReference type="InterPro" id="IPR052734">
    <property type="entry name" value="Nod_factor_acetyltransferase"/>
</dbReference>
<dbReference type="OrthoDB" id="6623990at2"/>
<keyword evidence="1" id="KW-1133">Transmembrane helix</keyword>
<evidence type="ECO:0000313" key="3">
    <source>
        <dbReference type="EMBL" id="OZG66174.1"/>
    </source>
</evidence>
<keyword evidence="1" id="KW-0812">Transmembrane</keyword>
<dbReference type="PANTHER" id="PTHR37312">
    <property type="entry name" value="MEMBRANE-BOUND ACYLTRANSFERASE YKRP-RELATED"/>
    <property type="match status" value="1"/>
</dbReference>
<dbReference type="InterPro" id="IPR002656">
    <property type="entry name" value="Acyl_transf_3_dom"/>
</dbReference>
<comment type="caution">
    <text evidence="3">The sequence shown here is derived from an EMBL/GenBank/DDBJ whole genome shotgun (WGS) entry which is preliminary data.</text>
</comment>
<feature type="transmembrane region" description="Helical" evidence="1">
    <location>
        <begin position="39"/>
        <end position="59"/>
    </location>
</feature>